<protein>
    <submittedName>
        <fullName evidence="2">Uncharacterized protein</fullName>
    </submittedName>
</protein>
<dbReference type="EMBL" id="KQ965802">
    <property type="protein sequence ID" value="KXS11495.1"/>
    <property type="molecule type" value="Genomic_DNA"/>
</dbReference>
<reference evidence="2 3" key="1">
    <citation type="journal article" date="2015" name="Genome Biol. Evol.">
        <title>Phylogenomic analyses indicate that early fungi evolved digesting cell walls of algal ancestors of land plants.</title>
        <authorList>
            <person name="Chang Y."/>
            <person name="Wang S."/>
            <person name="Sekimoto S."/>
            <person name="Aerts A.L."/>
            <person name="Choi C."/>
            <person name="Clum A."/>
            <person name="LaButti K.M."/>
            <person name="Lindquist E.A."/>
            <person name="Yee Ngan C."/>
            <person name="Ohm R.A."/>
            <person name="Salamov A.A."/>
            <person name="Grigoriev I.V."/>
            <person name="Spatafora J.W."/>
            <person name="Berbee M.L."/>
        </authorList>
    </citation>
    <scope>NUCLEOTIDE SEQUENCE [LARGE SCALE GENOMIC DNA]</scope>
    <source>
        <strain evidence="2 3">JEL478</strain>
    </source>
</reference>
<evidence type="ECO:0000313" key="3">
    <source>
        <dbReference type="Proteomes" id="UP000070544"/>
    </source>
</evidence>
<feature type="compositionally biased region" description="Basic and acidic residues" evidence="1">
    <location>
        <begin position="27"/>
        <end position="47"/>
    </location>
</feature>
<gene>
    <name evidence="2" type="ORF">M427DRAFT_147830</name>
</gene>
<sequence>MPGGPRRRNNNNKALRSKKAAFRARSKAVEDRVARPDGAEKAEEEKPKIRVRAGRVTKAGVEVRPTELSKKKVKKLEQRKKLVTRHLQEIGVLKKSKSEDVEMGEAEKTAKARK</sequence>
<organism evidence="2 3">
    <name type="scientific">Gonapodya prolifera (strain JEL478)</name>
    <name type="common">Monoblepharis prolifera</name>
    <dbReference type="NCBI Taxonomy" id="1344416"/>
    <lineage>
        <taxon>Eukaryota</taxon>
        <taxon>Fungi</taxon>
        <taxon>Fungi incertae sedis</taxon>
        <taxon>Chytridiomycota</taxon>
        <taxon>Chytridiomycota incertae sedis</taxon>
        <taxon>Monoblepharidomycetes</taxon>
        <taxon>Monoblepharidales</taxon>
        <taxon>Gonapodyaceae</taxon>
        <taxon>Gonapodya</taxon>
    </lineage>
</organism>
<feature type="compositionally biased region" description="Basic residues" evidence="1">
    <location>
        <begin position="1"/>
        <end position="26"/>
    </location>
</feature>
<dbReference type="AlphaFoldDB" id="A0A139A4S8"/>
<evidence type="ECO:0000313" key="2">
    <source>
        <dbReference type="EMBL" id="KXS11495.1"/>
    </source>
</evidence>
<feature type="region of interest" description="Disordered" evidence="1">
    <location>
        <begin position="1"/>
        <end position="47"/>
    </location>
</feature>
<dbReference type="Proteomes" id="UP000070544">
    <property type="component" value="Unassembled WGS sequence"/>
</dbReference>
<name>A0A139A4S8_GONPJ</name>
<evidence type="ECO:0000256" key="1">
    <source>
        <dbReference type="SAM" id="MobiDB-lite"/>
    </source>
</evidence>
<keyword evidence="3" id="KW-1185">Reference proteome</keyword>
<proteinExistence type="predicted"/>
<accession>A0A139A4S8</accession>